<protein>
    <recommendedName>
        <fullName evidence="8">Holo-[acyl-carrier-protein] synthase</fullName>
        <shortName evidence="8">Holo-ACP synthase</shortName>
        <ecNumber evidence="8">2.7.8.7</ecNumber>
    </recommendedName>
    <alternativeName>
        <fullName evidence="8">4'-phosphopantetheinyl transferase AcpS</fullName>
    </alternativeName>
</protein>
<feature type="binding site" evidence="8">
    <location>
        <position position="58"/>
    </location>
    <ligand>
        <name>Mg(2+)</name>
        <dbReference type="ChEBI" id="CHEBI:18420"/>
    </ligand>
</feature>
<evidence type="ECO:0000256" key="4">
    <source>
        <dbReference type="ARBA" id="ARBA00022832"/>
    </source>
</evidence>
<comment type="cofactor">
    <cofactor evidence="8">
        <name>Mg(2+)</name>
        <dbReference type="ChEBI" id="CHEBI:18420"/>
    </cofactor>
</comment>
<evidence type="ECO:0000256" key="7">
    <source>
        <dbReference type="ARBA" id="ARBA00023160"/>
    </source>
</evidence>
<reference evidence="10" key="1">
    <citation type="submission" date="2022-12" db="EMBL/GenBank/DDBJ databases">
        <title>Description and comparative metabolic analysis of Aerococcus sp. nov., isolated from the feces of a pig.</title>
        <authorList>
            <person name="Chang Y.-H."/>
        </authorList>
    </citation>
    <scope>NUCLEOTIDE SEQUENCE</scope>
    <source>
        <strain evidence="10">YH-aer222</strain>
    </source>
</reference>
<evidence type="ECO:0000313" key="10">
    <source>
        <dbReference type="EMBL" id="MCZ0726169.1"/>
    </source>
</evidence>
<keyword evidence="2 8" id="KW-0808">Transferase</keyword>
<keyword evidence="1 8" id="KW-0444">Lipid biosynthesis</keyword>
<evidence type="ECO:0000259" key="9">
    <source>
        <dbReference type="Pfam" id="PF01648"/>
    </source>
</evidence>
<keyword evidence="4 8" id="KW-0276">Fatty acid metabolism</keyword>
<dbReference type="RefSeq" id="WP_268752500.1">
    <property type="nucleotide sequence ID" value="NZ_JAPRFQ010000003.1"/>
</dbReference>
<comment type="caution">
    <text evidence="10">The sequence shown here is derived from an EMBL/GenBank/DDBJ whole genome shotgun (WGS) entry which is preliminary data.</text>
</comment>
<dbReference type="NCBIfam" id="TIGR00556">
    <property type="entry name" value="pantethn_trn"/>
    <property type="match status" value="1"/>
</dbReference>
<dbReference type="Gene3D" id="3.90.470.20">
    <property type="entry name" value="4'-phosphopantetheinyl transferase domain"/>
    <property type="match status" value="1"/>
</dbReference>
<dbReference type="InterPro" id="IPR037143">
    <property type="entry name" value="4-PPantetheinyl_Trfase_dom_sf"/>
</dbReference>
<dbReference type="HAMAP" id="MF_00101">
    <property type="entry name" value="AcpS"/>
    <property type="match status" value="1"/>
</dbReference>
<comment type="catalytic activity">
    <reaction evidence="8">
        <text>apo-[ACP] + CoA = holo-[ACP] + adenosine 3',5'-bisphosphate + H(+)</text>
        <dbReference type="Rhea" id="RHEA:12068"/>
        <dbReference type="Rhea" id="RHEA-COMP:9685"/>
        <dbReference type="Rhea" id="RHEA-COMP:9690"/>
        <dbReference type="ChEBI" id="CHEBI:15378"/>
        <dbReference type="ChEBI" id="CHEBI:29999"/>
        <dbReference type="ChEBI" id="CHEBI:57287"/>
        <dbReference type="ChEBI" id="CHEBI:58343"/>
        <dbReference type="ChEBI" id="CHEBI:64479"/>
        <dbReference type="EC" id="2.7.8.7"/>
    </reaction>
</comment>
<evidence type="ECO:0000313" key="11">
    <source>
        <dbReference type="Proteomes" id="UP001146670"/>
    </source>
</evidence>
<keyword evidence="11" id="KW-1185">Reference proteome</keyword>
<keyword evidence="5 8" id="KW-0460">Magnesium</keyword>
<dbReference type="GO" id="GO:0006633">
    <property type="term" value="P:fatty acid biosynthetic process"/>
    <property type="evidence" value="ECO:0007669"/>
    <property type="project" value="UniProtKB-UniRule"/>
</dbReference>
<dbReference type="AlphaFoldDB" id="A0A9X3FVW8"/>
<comment type="similarity">
    <text evidence="8">Belongs to the P-Pant transferase superfamily. AcpS family.</text>
</comment>
<dbReference type="NCBIfam" id="TIGR00516">
    <property type="entry name" value="acpS"/>
    <property type="match status" value="1"/>
</dbReference>
<proteinExistence type="inferred from homology"/>
<dbReference type="EC" id="2.7.8.7" evidence="8"/>
<name>A0A9X3FVW8_9LACT</name>
<evidence type="ECO:0000256" key="2">
    <source>
        <dbReference type="ARBA" id="ARBA00022679"/>
    </source>
</evidence>
<keyword evidence="3 8" id="KW-0479">Metal-binding</keyword>
<dbReference type="Pfam" id="PF01648">
    <property type="entry name" value="ACPS"/>
    <property type="match status" value="1"/>
</dbReference>
<dbReference type="SUPFAM" id="SSF56214">
    <property type="entry name" value="4'-phosphopantetheinyl transferase"/>
    <property type="match status" value="1"/>
</dbReference>
<dbReference type="InterPro" id="IPR008278">
    <property type="entry name" value="4-PPantetheinyl_Trfase_dom"/>
</dbReference>
<feature type="binding site" evidence="8">
    <location>
        <position position="8"/>
    </location>
    <ligand>
        <name>Mg(2+)</name>
        <dbReference type="ChEBI" id="CHEBI:18420"/>
    </ligand>
</feature>
<keyword evidence="7 8" id="KW-0275">Fatty acid biosynthesis</keyword>
<dbReference type="EMBL" id="JAPRFR010000003">
    <property type="protein sequence ID" value="MCZ0726169.1"/>
    <property type="molecule type" value="Genomic_DNA"/>
</dbReference>
<organism evidence="10 11">
    <name type="scientific">Aerococcus kribbianus</name>
    <dbReference type="NCBI Taxonomy" id="2999064"/>
    <lineage>
        <taxon>Bacteria</taxon>
        <taxon>Bacillati</taxon>
        <taxon>Bacillota</taxon>
        <taxon>Bacilli</taxon>
        <taxon>Lactobacillales</taxon>
        <taxon>Aerococcaceae</taxon>
        <taxon>Aerococcus</taxon>
    </lineage>
</organism>
<evidence type="ECO:0000256" key="1">
    <source>
        <dbReference type="ARBA" id="ARBA00022516"/>
    </source>
</evidence>
<dbReference type="Proteomes" id="UP001146670">
    <property type="component" value="Unassembled WGS sequence"/>
</dbReference>
<comment type="function">
    <text evidence="8">Transfers the 4'-phosphopantetheine moiety from coenzyme A to a Ser of acyl-carrier-protein.</text>
</comment>
<keyword evidence="6 8" id="KW-0443">Lipid metabolism</keyword>
<sequence length="121" mass="13337">MIYGIGIDIIEIARIDQAASNPRFIDRLLTISEQADYHQLNTWSRQVEFLAGRWAAKEAYAKALGTGIGSQCSWLDISLSYGSSGQVTIQSPHFKGAAFLSISHSHHYAVAQVVLEENTNL</sequence>
<dbReference type="InterPro" id="IPR002582">
    <property type="entry name" value="ACPS"/>
</dbReference>
<dbReference type="GO" id="GO:0000287">
    <property type="term" value="F:magnesium ion binding"/>
    <property type="evidence" value="ECO:0007669"/>
    <property type="project" value="UniProtKB-UniRule"/>
</dbReference>
<dbReference type="GO" id="GO:0008897">
    <property type="term" value="F:holo-[acyl-carrier-protein] synthase activity"/>
    <property type="evidence" value="ECO:0007669"/>
    <property type="project" value="UniProtKB-UniRule"/>
</dbReference>
<gene>
    <name evidence="8 10" type="primary">acpS</name>
    <name evidence="10" type="ORF">OW157_06290</name>
</gene>
<accession>A0A9X3FVW8</accession>
<dbReference type="GO" id="GO:0005737">
    <property type="term" value="C:cytoplasm"/>
    <property type="evidence" value="ECO:0007669"/>
    <property type="project" value="UniProtKB-SubCell"/>
</dbReference>
<feature type="domain" description="4'-phosphopantetheinyl transferase" evidence="9">
    <location>
        <begin position="4"/>
        <end position="111"/>
    </location>
</feature>
<comment type="subcellular location">
    <subcellularLocation>
        <location evidence="8">Cytoplasm</location>
    </subcellularLocation>
</comment>
<evidence type="ECO:0000256" key="6">
    <source>
        <dbReference type="ARBA" id="ARBA00023098"/>
    </source>
</evidence>
<evidence type="ECO:0000256" key="3">
    <source>
        <dbReference type="ARBA" id="ARBA00022723"/>
    </source>
</evidence>
<evidence type="ECO:0000256" key="8">
    <source>
        <dbReference type="HAMAP-Rule" id="MF_00101"/>
    </source>
</evidence>
<keyword evidence="8" id="KW-0963">Cytoplasm</keyword>
<evidence type="ECO:0000256" key="5">
    <source>
        <dbReference type="ARBA" id="ARBA00022842"/>
    </source>
</evidence>
<dbReference type="InterPro" id="IPR004568">
    <property type="entry name" value="Ppantetheine-prot_Trfase_dom"/>
</dbReference>